<proteinExistence type="predicted"/>
<dbReference type="RefSeq" id="WP_174682706.1">
    <property type="nucleotide sequence ID" value="NZ_JABUQZ010000002.1"/>
</dbReference>
<keyword evidence="4" id="KW-1185">Reference proteome</keyword>
<evidence type="ECO:0000256" key="1">
    <source>
        <dbReference type="PROSITE-ProRule" id="PRU00169"/>
    </source>
</evidence>
<feature type="modified residue" description="4-aspartylphosphate" evidence="1">
    <location>
        <position position="65"/>
    </location>
</feature>
<keyword evidence="1" id="KW-0597">Phosphoprotein</keyword>
<dbReference type="Proteomes" id="UP001016761">
    <property type="component" value="Unassembled WGS sequence"/>
</dbReference>
<reference evidence="3 4" key="1">
    <citation type="submission" date="2020-06" db="EMBL/GenBank/DDBJ databases">
        <title>Haloterrigena sp. nov., an extremely halophilic archaeon isolated from a saline sediment.</title>
        <authorList>
            <person name="Liu B.-B."/>
        </authorList>
    </citation>
    <scope>NUCLEOTIDE SEQUENCE [LARGE SCALE GENOMIC DNA]</scope>
    <source>
        <strain evidence="3 4">SYSU A558-1</strain>
    </source>
</reference>
<name>A0ABX2LF27_9EURY</name>
<comment type="caution">
    <text evidence="3">The sequence shown here is derived from an EMBL/GenBank/DDBJ whole genome shotgun (WGS) entry which is preliminary data.</text>
</comment>
<organism evidence="3 4">
    <name type="scientific">Haloterrigena gelatinilytica</name>
    <dbReference type="NCBI Taxonomy" id="2741724"/>
    <lineage>
        <taxon>Archaea</taxon>
        <taxon>Methanobacteriati</taxon>
        <taxon>Methanobacteriota</taxon>
        <taxon>Stenosarchaea group</taxon>
        <taxon>Halobacteria</taxon>
        <taxon>Halobacteriales</taxon>
        <taxon>Natrialbaceae</taxon>
        <taxon>Haloterrigena</taxon>
    </lineage>
</organism>
<accession>A0ABX2LF27</accession>
<dbReference type="PROSITE" id="PS50110">
    <property type="entry name" value="RESPONSE_REGULATORY"/>
    <property type="match status" value="1"/>
</dbReference>
<protein>
    <submittedName>
        <fullName evidence="3">Response regulator</fullName>
    </submittedName>
</protein>
<evidence type="ECO:0000313" key="3">
    <source>
        <dbReference type="EMBL" id="NUC74857.1"/>
    </source>
</evidence>
<dbReference type="InterPro" id="IPR001789">
    <property type="entry name" value="Sig_transdc_resp-reg_receiver"/>
</dbReference>
<evidence type="ECO:0000259" key="2">
    <source>
        <dbReference type="PROSITE" id="PS50110"/>
    </source>
</evidence>
<gene>
    <name evidence="3" type="ORF">HTZ84_21570</name>
</gene>
<dbReference type="Gene3D" id="3.40.50.2300">
    <property type="match status" value="1"/>
</dbReference>
<dbReference type="SUPFAM" id="SSF52172">
    <property type="entry name" value="CheY-like"/>
    <property type="match status" value="1"/>
</dbReference>
<dbReference type="EMBL" id="JABUQZ010000002">
    <property type="protein sequence ID" value="NUC74857.1"/>
    <property type="molecule type" value="Genomic_DNA"/>
</dbReference>
<sequence length="144" mass="15659">MNQVSVERNDLLEILLVADSRDEARPLSAAFEEPAVAATPHTVLTTDAALDALRRDEDASVPFPDIVLIYLPRSDAVELLEAIERERRFAPVPVLVVVDGGTDATCGLYYERGANACLEATGEFDALVSATESFWCNQAQLPPK</sequence>
<feature type="domain" description="Response regulatory" evidence="2">
    <location>
        <begin position="13"/>
        <end position="135"/>
    </location>
</feature>
<evidence type="ECO:0000313" key="4">
    <source>
        <dbReference type="Proteomes" id="UP001016761"/>
    </source>
</evidence>
<dbReference type="InterPro" id="IPR011006">
    <property type="entry name" value="CheY-like_superfamily"/>
</dbReference>